<dbReference type="EMBL" id="JAAALK010000079">
    <property type="protein sequence ID" value="KAG8096434.1"/>
    <property type="molecule type" value="Genomic_DNA"/>
</dbReference>
<evidence type="ECO:0000256" key="1">
    <source>
        <dbReference type="SAM" id="MobiDB-lite"/>
    </source>
</evidence>
<evidence type="ECO:0000313" key="2">
    <source>
        <dbReference type="EMBL" id="KAG8096434.1"/>
    </source>
</evidence>
<protein>
    <submittedName>
        <fullName evidence="2">Uncharacterized protein</fullName>
    </submittedName>
</protein>
<proteinExistence type="predicted"/>
<gene>
    <name evidence="2" type="ORF">GUJ93_ZPchr0013g37266</name>
</gene>
<organism evidence="2 3">
    <name type="scientific">Zizania palustris</name>
    <name type="common">Northern wild rice</name>
    <dbReference type="NCBI Taxonomy" id="103762"/>
    <lineage>
        <taxon>Eukaryota</taxon>
        <taxon>Viridiplantae</taxon>
        <taxon>Streptophyta</taxon>
        <taxon>Embryophyta</taxon>
        <taxon>Tracheophyta</taxon>
        <taxon>Spermatophyta</taxon>
        <taxon>Magnoliopsida</taxon>
        <taxon>Liliopsida</taxon>
        <taxon>Poales</taxon>
        <taxon>Poaceae</taxon>
        <taxon>BOP clade</taxon>
        <taxon>Oryzoideae</taxon>
        <taxon>Oryzeae</taxon>
        <taxon>Zizaniinae</taxon>
        <taxon>Zizania</taxon>
    </lineage>
</organism>
<reference evidence="2" key="1">
    <citation type="journal article" date="2021" name="bioRxiv">
        <title>Whole Genome Assembly and Annotation of Northern Wild Rice, Zizania palustris L., Supports a Whole Genome Duplication in the Zizania Genus.</title>
        <authorList>
            <person name="Haas M."/>
            <person name="Kono T."/>
            <person name="Macchietto M."/>
            <person name="Millas R."/>
            <person name="McGilp L."/>
            <person name="Shao M."/>
            <person name="Duquette J."/>
            <person name="Hirsch C.N."/>
            <person name="Kimball J."/>
        </authorList>
    </citation>
    <scope>NUCLEOTIDE SEQUENCE</scope>
    <source>
        <tissue evidence="2">Fresh leaf tissue</tissue>
    </source>
</reference>
<feature type="compositionally biased region" description="Basic and acidic residues" evidence="1">
    <location>
        <begin position="23"/>
        <end position="35"/>
    </location>
</feature>
<comment type="caution">
    <text evidence="2">The sequence shown here is derived from an EMBL/GenBank/DDBJ whole genome shotgun (WGS) entry which is preliminary data.</text>
</comment>
<keyword evidence="3" id="KW-1185">Reference proteome</keyword>
<evidence type="ECO:0000313" key="3">
    <source>
        <dbReference type="Proteomes" id="UP000729402"/>
    </source>
</evidence>
<accession>A0A8J6BV83</accession>
<feature type="region of interest" description="Disordered" evidence="1">
    <location>
        <begin position="1"/>
        <end position="35"/>
    </location>
</feature>
<dbReference type="Proteomes" id="UP000729402">
    <property type="component" value="Unassembled WGS sequence"/>
</dbReference>
<name>A0A8J6BV83_ZIZPA</name>
<reference evidence="2" key="2">
    <citation type="submission" date="2021-02" db="EMBL/GenBank/DDBJ databases">
        <authorList>
            <person name="Kimball J.A."/>
            <person name="Haas M.W."/>
            <person name="Macchietto M."/>
            <person name="Kono T."/>
            <person name="Duquette J."/>
            <person name="Shao M."/>
        </authorList>
    </citation>
    <scope>NUCLEOTIDE SEQUENCE</scope>
    <source>
        <tissue evidence="2">Fresh leaf tissue</tissue>
    </source>
</reference>
<dbReference type="AlphaFoldDB" id="A0A8J6BV83"/>
<sequence length="109" mass="12386">MSDKVNPKIRTTDVQNKSVLLDKNTRSPDVEQTTVEKRKKLDSLRSKNIKSAGRKHVNVEKQVNNSIGDDFVDAVQQDGQNKSAILDKNRRSLDREQTTVEKVYYGKIG</sequence>